<feature type="compositionally biased region" description="Low complexity" evidence="6">
    <location>
        <begin position="52"/>
        <end position="83"/>
    </location>
</feature>
<evidence type="ECO:0000313" key="8">
    <source>
        <dbReference type="Proteomes" id="UP001583186"/>
    </source>
</evidence>
<comment type="caution">
    <text evidence="7">The sequence shown here is derived from an EMBL/GenBank/DDBJ whole genome shotgun (WGS) entry which is preliminary data.</text>
</comment>
<feature type="compositionally biased region" description="Polar residues" evidence="6">
    <location>
        <begin position="122"/>
        <end position="131"/>
    </location>
</feature>
<evidence type="ECO:0000256" key="2">
    <source>
        <dbReference type="ARBA" id="ARBA00023015"/>
    </source>
</evidence>
<keyword evidence="5" id="KW-0539">Nucleus</keyword>
<dbReference type="PANTHER" id="PTHR31845">
    <property type="entry name" value="FINGER DOMAIN PROTEIN, PUTATIVE-RELATED"/>
    <property type="match status" value="1"/>
</dbReference>
<evidence type="ECO:0000256" key="3">
    <source>
        <dbReference type="ARBA" id="ARBA00023125"/>
    </source>
</evidence>
<proteinExistence type="predicted"/>
<reference evidence="7 8" key="1">
    <citation type="journal article" date="2024" name="IMA Fungus">
        <title>IMA Genome - F19 : A genome assembly and annotation guide to empower mycologists, including annotated draft genome sequences of Ceratocystis pirilliformis, Diaporthe australafricana, Fusarium ophioides, Paecilomyces lecythidis, and Sporothrix stenoceras.</title>
        <authorList>
            <person name="Aylward J."/>
            <person name="Wilson A.M."/>
            <person name="Visagie C.M."/>
            <person name="Spraker J."/>
            <person name="Barnes I."/>
            <person name="Buitendag C."/>
            <person name="Ceriani C."/>
            <person name="Del Mar Angel L."/>
            <person name="du Plessis D."/>
            <person name="Fuchs T."/>
            <person name="Gasser K."/>
            <person name="Kramer D."/>
            <person name="Li W."/>
            <person name="Munsamy K."/>
            <person name="Piso A."/>
            <person name="Price J.L."/>
            <person name="Sonnekus B."/>
            <person name="Thomas C."/>
            <person name="van der Nest A."/>
            <person name="van Dijk A."/>
            <person name="van Heerden A."/>
            <person name="van Vuuren N."/>
            <person name="Yilmaz N."/>
            <person name="Duong T.A."/>
            <person name="van der Merwe N.A."/>
            <person name="Wingfield M.J."/>
            <person name="Wingfield B.D."/>
        </authorList>
    </citation>
    <scope>NUCLEOTIDE SEQUENCE [LARGE SCALE GENOMIC DNA]</scope>
    <source>
        <strain evidence="7 8">CMW 5346</strain>
    </source>
</reference>
<organism evidence="7 8">
    <name type="scientific">Sporothrix stenoceras</name>
    <dbReference type="NCBI Taxonomy" id="5173"/>
    <lineage>
        <taxon>Eukaryota</taxon>
        <taxon>Fungi</taxon>
        <taxon>Dikarya</taxon>
        <taxon>Ascomycota</taxon>
        <taxon>Pezizomycotina</taxon>
        <taxon>Sordariomycetes</taxon>
        <taxon>Sordariomycetidae</taxon>
        <taxon>Ophiostomatales</taxon>
        <taxon>Ophiostomataceae</taxon>
        <taxon>Sporothrix</taxon>
    </lineage>
</organism>
<feature type="compositionally biased region" description="Low complexity" evidence="6">
    <location>
        <begin position="674"/>
        <end position="696"/>
    </location>
</feature>
<keyword evidence="2" id="KW-0805">Transcription regulation</keyword>
<dbReference type="EMBL" id="JAWCUI010000100">
    <property type="protein sequence ID" value="KAL1888096.1"/>
    <property type="molecule type" value="Genomic_DNA"/>
</dbReference>
<keyword evidence="8" id="KW-1185">Reference proteome</keyword>
<sequence length="791" mass="89140">MRLCLRLKKDCQPAVGARRKPGRKPAASKTDELEARLNGLMSLLENVPGLNQQQQQQQKQQEQSGSRAGSTPGSSSATAVSSGSTIVPRSSVFFADRQITYSPHEICIGGSQQPMEVDDTDNTPASSSRPQQQHEEPSRTDSHGRPSKKMFDGGGHIPCPVPFDAEEALERFRTRNVKFFPFVHVPPFMSAARLQQTRPLLWLSIMACSARSAEIQTRLCLRLREQIAEQAIVQHQRSVDLLLGIVGFLGWGMYYLKRDPFMLMYCHMATAMVQDLGLDREPPMPRPPAHSAAASEQHPLSTIRMHGFAIKLLESPVRTNEERRAVLGAYLVTVIVTLFHRKPITLPWTDHMNECLCVLDTDPETPLDRLLVYQCRLQRVALDIPGPQAYISITSAAQMRQTRDFQVKSLLARQREAEQMCPPNLPADLLEICRMSNLANEASIYSIALFNTNQSAEERLRHGPDTKRAELLNTCLRLHKEWFDLVFNQRPGLQQHKQQRNKEQERREGTPPQQSSNPACRNVAIEVGPPSMPPVDDGMAPRSPRSLVHELPDDSFFHMFSFHMVAQMSYFLVVVFRLANFEKDDPSCGWDKHWARAELDVPGMVGAIADRFAEVAAYFADHAAVGGFSATAPTMPPPPTGELAFPDFFTRSARAMNMLKATWVAGWAKEDRNNNNNNNNSSSQQQQPGEQPSQQQTPADSVDSDSQDRRKLLQQHQLQQQHQQYQQYQHHEEEMRETQRPDMSFSFSLLNAGPDDALPFESLMGDDLNLDFDGGMGMWLTDMYTSEWGAQ</sequence>
<evidence type="ECO:0000256" key="5">
    <source>
        <dbReference type="ARBA" id="ARBA00023242"/>
    </source>
</evidence>
<dbReference type="PANTHER" id="PTHR31845:SF32">
    <property type="entry name" value="MISCELLANEOUS ZN(II)2CYS6 TRANSCRIPTION FACTOR (EUROFUNG)-RELATED"/>
    <property type="match status" value="1"/>
</dbReference>
<feature type="region of interest" description="Disordered" evidence="6">
    <location>
        <begin position="493"/>
        <end position="520"/>
    </location>
</feature>
<feature type="compositionally biased region" description="Low complexity" evidence="6">
    <location>
        <begin position="714"/>
        <end position="728"/>
    </location>
</feature>
<feature type="region of interest" description="Disordered" evidence="6">
    <location>
        <begin position="279"/>
        <end position="298"/>
    </location>
</feature>
<feature type="region of interest" description="Disordered" evidence="6">
    <location>
        <begin position="50"/>
        <end position="83"/>
    </location>
</feature>
<feature type="compositionally biased region" description="Basic and acidic residues" evidence="6">
    <location>
        <begin position="729"/>
        <end position="740"/>
    </location>
</feature>
<evidence type="ECO:0000256" key="4">
    <source>
        <dbReference type="ARBA" id="ARBA00023163"/>
    </source>
</evidence>
<accession>A0ABR3YIE4</accession>
<dbReference type="Proteomes" id="UP001583186">
    <property type="component" value="Unassembled WGS sequence"/>
</dbReference>
<dbReference type="CDD" id="cd12148">
    <property type="entry name" value="fungal_TF_MHR"/>
    <property type="match status" value="1"/>
</dbReference>
<keyword evidence="4" id="KW-0804">Transcription</keyword>
<comment type="subcellular location">
    <subcellularLocation>
        <location evidence="1">Nucleus</location>
    </subcellularLocation>
</comment>
<evidence type="ECO:0000256" key="6">
    <source>
        <dbReference type="SAM" id="MobiDB-lite"/>
    </source>
</evidence>
<evidence type="ECO:0000313" key="7">
    <source>
        <dbReference type="EMBL" id="KAL1888096.1"/>
    </source>
</evidence>
<protein>
    <submittedName>
        <fullName evidence="7">Uncharacterized protein</fullName>
    </submittedName>
</protein>
<feature type="compositionally biased region" description="Basic and acidic residues" evidence="6">
    <location>
        <begin position="500"/>
        <end position="509"/>
    </location>
</feature>
<name>A0ABR3YIE4_9PEZI</name>
<evidence type="ECO:0000256" key="1">
    <source>
        <dbReference type="ARBA" id="ARBA00004123"/>
    </source>
</evidence>
<gene>
    <name evidence="7" type="ORF">Sste5346_009783</name>
</gene>
<feature type="region of interest" description="Disordered" evidence="6">
    <location>
        <begin position="670"/>
        <end position="740"/>
    </location>
</feature>
<feature type="region of interest" description="Disordered" evidence="6">
    <location>
        <begin position="108"/>
        <end position="155"/>
    </location>
</feature>
<dbReference type="InterPro" id="IPR051089">
    <property type="entry name" value="prtT"/>
</dbReference>
<feature type="compositionally biased region" description="Basic and acidic residues" evidence="6">
    <location>
        <begin position="132"/>
        <end position="144"/>
    </location>
</feature>
<keyword evidence="3" id="KW-0238">DNA-binding</keyword>